<dbReference type="Proteomes" id="UP000191200">
    <property type="component" value="Chromosome"/>
</dbReference>
<keyword evidence="3 6" id="KW-0479">Metal-binding</keyword>
<evidence type="ECO:0000256" key="3">
    <source>
        <dbReference type="ARBA" id="ARBA00022723"/>
    </source>
</evidence>
<dbReference type="STRING" id="519472.BHY08_06695"/>
<evidence type="ECO:0000256" key="4">
    <source>
        <dbReference type="ARBA" id="ARBA00022833"/>
    </source>
</evidence>
<dbReference type="GO" id="GO:0008270">
    <property type="term" value="F:zinc ion binding"/>
    <property type="evidence" value="ECO:0007669"/>
    <property type="project" value="UniProtKB-UniRule"/>
</dbReference>
<dbReference type="GO" id="GO:0006260">
    <property type="term" value="P:DNA replication"/>
    <property type="evidence" value="ECO:0007669"/>
    <property type="project" value="UniProtKB-KW"/>
</dbReference>
<dbReference type="GO" id="GO:0043590">
    <property type="term" value="C:bacterial nucleoid"/>
    <property type="evidence" value="ECO:0007669"/>
    <property type="project" value="UniProtKB-UniRule"/>
</dbReference>
<keyword evidence="1 6" id="KW-0963">Cytoplasm</keyword>
<proteinExistence type="inferred from homology"/>
<comment type="cofactor">
    <cofactor evidence="6">
        <name>Zn(2+)</name>
        <dbReference type="ChEBI" id="CHEBI:29105"/>
    </cofactor>
    <text evidence="6">Binds 1 zinc ion per subunit.</text>
</comment>
<feature type="binding site" evidence="6">
    <location>
        <position position="84"/>
    </location>
    <ligand>
        <name>Zn(2+)</name>
        <dbReference type="ChEBI" id="CHEBI:29105"/>
    </ligand>
</feature>
<dbReference type="RefSeq" id="WP_071457134.1">
    <property type="nucleotide sequence ID" value="NZ_CP017267.1"/>
</dbReference>
<keyword evidence="5 6" id="KW-0236">DNA replication inhibitor</keyword>
<dbReference type="InterPro" id="IPR010377">
    <property type="entry name" value="YabA"/>
</dbReference>
<evidence type="ECO:0000256" key="1">
    <source>
        <dbReference type="ARBA" id="ARBA00022490"/>
    </source>
</evidence>
<feature type="coiled-coil region" evidence="7">
    <location>
        <begin position="31"/>
        <end position="81"/>
    </location>
</feature>
<keyword evidence="9" id="KW-1185">Reference proteome</keyword>
<evidence type="ECO:0000256" key="5">
    <source>
        <dbReference type="ARBA" id="ARBA00022880"/>
    </source>
</evidence>
<dbReference type="KEGG" id="vte:BHY08_06695"/>
<keyword evidence="2 6" id="KW-0235">DNA replication</keyword>
<protein>
    <recommendedName>
        <fullName evidence="6">Replication initiation control protein YabA</fullName>
    </recommendedName>
</protein>
<reference evidence="8 9" key="1">
    <citation type="submission" date="2016-09" db="EMBL/GenBank/DDBJ databases">
        <title>Vagococcus teuberi sp. nov., isolated from the Malian artisanal sour milk fene.</title>
        <authorList>
            <person name="Wullschleger S."/>
            <person name="Seifert C."/>
            <person name="Baumgartner S."/>
            <person name="Lacroix C."/>
            <person name="Bonfoh B."/>
            <person name="Stevens M.J."/>
            <person name="Meile L."/>
        </authorList>
    </citation>
    <scope>NUCLEOTIDE SEQUENCE [LARGE SCALE GENOMIC DNA]</scope>
    <source>
        <strain evidence="8 9">DSM 21459</strain>
    </source>
</reference>
<accession>A0A1J0A6I1</accession>
<dbReference type="HAMAP" id="MF_01159">
    <property type="entry name" value="YabA"/>
    <property type="match status" value="1"/>
</dbReference>
<dbReference type="OrthoDB" id="2112130at2"/>
<evidence type="ECO:0000256" key="2">
    <source>
        <dbReference type="ARBA" id="ARBA00022705"/>
    </source>
</evidence>
<comment type="function">
    <text evidence="6">Involved in control of chromosome replication initiation. Inhibits the cooperative binding of DnaA to the oriC region, thus negatively regulating initiation of chromosome replication. Inhibits the ability of DnaA-ATP to form a helix on DNA; does not disassemble preformed DnaA-DNA helices. Decreases the residence time of DnaA on the chromosome at its binding sites (oriC, replication forks and promoter-binding sites). Tethers DnaA to the replication machinery via the DNA polymerase beta sliding clamp subunit (dnaN). Associates with oriC and other DnaA targets on the chromosome in a DnaA-dependent manner.</text>
</comment>
<name>A0A1J0A6I1_9ENTE</name>
<dbReference type="AlphaFoldDB" id="A0A1J0A6I1"/>
<organism evidence="8 9">
    <name type="scientific">Vagococcus teuberi</name>
    <dbReference type="NCBI Taxonomy" id="519472"/>
    <lineage>
        <taxon>Bacteria</taxon>
        <taxon>Bacillati</taxon>
        <taxon>Bacillota</taxon>
        <taxon>Bacilli</taxon>
        <taxon>Lactobacillales</taxon>
        <taxon>Enterococcaceae</taxon>
        <taxon>Vagococcus</taxon>
    </lineage>
</organism>
<dbReference type="Pfam" id="PF06156">
    <property type="entry name" value="YabA"/>
    <property type="match status" value="1"/>
</dbReference>
<evidence type="ECO:0000256" key="6">
    <source>
        <dbReference type="HAMAP-Rule" id="MF_01159"/>
    </source>
</evidence>
<dbReference type="PIRSF" id="PIRSF021439">
    <property type="entry name" value="DUF972"/>
    <property type="match status" value="1"/>
</dbReference>
<sequence length="110" mass="13185">MDKIKLYDELVNVERQLETMLYQVKEMKPVLDDLIEENLNLKLENQHLHDKLDKLEKQEVAEDGRQELSKSRLNLEKLYEQGFHVCKDFYGSRRENQEECVFCSSMIYGK</sequence>
<feature type="binding site" evidence="6">
    <location>
        <position position="103"/>
    </location>
    <ligand>
        <name>Zn(2+)</name>
        <dbReference type="ChEBI" id="CHEBI:29105"/>
    </ligand>
</feature>
<dbReference type="EMBL" id="CP017267">
    <property type="protein sequence ID" value="APB31542.1"/>
    <property type="molecule type" value="Genomic_DNA"/>
</dbReference>
<evidence type="ECO:0000313" key="9">
    <source>
        <dbReference type="Proteomes" id="UP000191200"/>
    </source>
</evidence>
<keyword evidence="7" id="KW-0175">Coiled coil</keyword>
<gene>
    <name evidence="6" type="primary">yabA</name>
    <name evidence="8" type="ORF">BHY08_06695</name>
</gene>
<evidence type="ECO:0000313" key="8">
    <source>
        <dbReference type="EMBL" id="APB31542.1"/>
    </source>
</evidence>
<feature type="binding site" evidence="6">
    <location>
        <position position="100"/>
    </location>
    <ligand>
        <name>Zn(2+)</name>
        <dbReference type="ChEBI" id="CHEBI:29105"/>
    </ligand>
</feature>
<comment type="subcellular location">
    <subcellularLocation>
        <location evidence="6">Cytoplasm</location>
        <location evidence="6">Nucleoid</location>
    </subcellularLocation>
    <text evidence="6">Localizes in tight foci, which correspond to the replisome at mid-cell throughout the cell cycle.</text>
</comment>
<evidence type="ECO:0000256" key="7">
    <source>
        <dbReference type="SAM" id="Coils"/>
    </source>
</evidence>
<keyword evidence="4 6" id="KW-0862">Zinc</keyword>
<feature type="binding site" evidence="6">
    <location>
        <position position="86"/>
    </location>
    <ligand>
        <name>Zn(2+)</name>
        <dbReference type="ChEBI" id="CHEBI:29105"/>
    </ligand>
</feature>
<dbReference type="GO" id="GO:0008156">
    <property type="term" value="P:negative regulation of DNA replication"/>
    <property type="evidence" value="ECO:0007669"/>
    <property type="project" value="UniProtKB-UniRule"/>
</dbReference>
<comment type="subunit">
    <text evidence="6">Homotetramer. Interacts with both DnaA and DnaN, acting as a bridge between these two proteins.</text>
</comment>
<comment type="similarity">
    <text evidence="6">Belongs to the YabA family.</text>
</comment>